<dbReference type="PANTHER" id="PTHR39210:SF1">
    <property type="entry name" value="HEPARIN-SULFATE LYASE"/>
    <property type="match status" value="1"/>
</dbReference>
<dbReference type="GO" id="GO:0042597">
    <property type="term" value="C:periplasmic space"/>
    <property type="evidence" value="ECO:0007669"/>
    <property type="project" value="UniProtKB-SubCell"/>
</dbReference>
<evidence type="ECO:0000256" key="3">
    <source>
        <dbReference type="ARBA" id="ARBA00022764"/>
    </source>
</evidence>
<dbReference type="HOGENOM" id="CLU_023844_0_0_12"/>
<dbReference type="InterPro" id="IPR012480">
    <property type="entry name" value="Hepar_II_III_C"/>
</dbReference>
<dbReference type="Proteomes" id="UP000008466">
    <property type="component" value="Chromosome"/>
</dbReference>
<dbReference type="PANTHER" id="PTHR39210">
    <property type="entry name" value="HEPARIN-SULFATE LYASE"/>
    <property type="match status" value="1"/>
</dbReference>
<dbReference type="KEGG" id="sbu:SpiBuddy_0855"/>
<keyword evidence="2" id="KW-0732">Signal</keyword>
<gene>
    <name evidence="6" type="ordered locus">SpiBuddy_0855</name>
</gene>
<keyword evidence="4" id="KW-0456">Lyase</keyword>
<evidence type="ECO:0000256" key="2">
    <source>
        <dbReference type="ARBA" id="ARBA00022729"/>
    </source>
</evidence>
<dbReference type="InterPro" id="IPR008929">
    <property type="entry name" value="Chondroitin_lyas"/>
</dbReference>
<organism evidence="6 7">
    <name type="scientific">Sphaerochaeta globosa (strain ATCC BAA-1886 / DSM 22777 / Buddy)</name>
    <name type="common">Spirochaeta sp. (strain Buddy)</name>
    <dbReference type="NCBI Taxonomy" id="158189"/>
    <lineage>
        <taxon>Bacteria</taxon>
        <taxon>Pseudomonadati</taxon>
        <taxon>Spirochaetota</taxon>
        <taxon>Spirochaetia</taxon>
        <taxon>Spirochaetales</taxon>
        <taxon>Sphaerochaetaceae</taxon>
        <taxon>Sphaerochaeta</taxon>
    </lineage>
</organism>
<dbReference type="Gene3D" id="2.70.98.70">
    <property type="match status" value="1"/>
</dbReference>
<comment type="subcellular location">
    <subcellularLocation>
        <location evidence="1">Periplasm</location>
    </subcellularLocation>
</comment>
<proteinExistence type="predicted"/>
<dbReference type="AlphaFoldDB" id="F0RV31"/>
<protein>
    <submittedName>
        <fullName evidence="6">Heparinase II/III family protein</fullName>
    </submittedName>
</protein>
<evidence type="ECO:0000259" key="5">
    <source>
        <dbReference type="Pfam" id="PF07940"/>
    </source>
</evidence>
<dbReference type="RefSeq" id="WP_013606534.1">
    <property type="nucleotide sequence ID" value="NC_015152.1"/>
</dbReference>
<accession>F0RV31</accession>
<evidence type="ECO:0000256" key="4">
    <source>
        <dbReference type="ARBA" id="ARBA00023239"/>
    </source>
</evidence>
<feature type="domain" description="Heparinase II/III-like C-terminal" evidence="5">
    <location>
        <begin position="379"/>
        <end position="527"/>
    </location>
</feature>
<dbReference type="Pfam" id="PF07940">
    <property type="entry name" value="Hepar_II_III_C"/>
    <property type="match status" value="1"/>
</dbReference>
<dbReference type="Gene3D" id="1.50.10.100">
    <property type="entry name" value="Chondroitin AC/alginate lyase"/>
    <property type="match status" value="1"/>
</dbReference>
<dbReference type="EMBL" id="CP002541">
    <property type="protein sequence ID" value="ADY12682.1"/>
    <property type="molecule type" value="Genomic_DNA"/>
</dbReference>
<keyword evidence="3" id="KW-0574">Periplasm</keyword>
<name>F0RV31_SPHGB</name>
<evidence type="ECO:0000313" key="6">
    <source>
        <dbReference type="EMBL" id="ADY12682.1"/>
    </source>
</evidence>
<dbReference type="STRING" id="158189.SpiBuddy_0855"/>
<evidence type="ECO:0000313" key="7">
    <source>
        <dbReference type="Proteomes" id="UP000008466"/>
    </source>
</evidence>
<dbReference type="GO" id="GO:0016829">
    <property type="term" value="F:lyase activity"/>
    <property type="evidence" value="ECO:0007669"/>
    <property type="project" value="UniProtKB-KW"/>
</dbReference>
<keyword evidence="7" id="KW-1185">Reference proteome</keyword>
<dbReference type="eggNOG" id="COG4225">
    <property type="taxonomic scope" value="Bacteria"/>
</dbReference>
<sequence>MLTSLLKNLPPYLDTYVIAPVAGDRAYWLSLNQTLSEQVVKRAQSAQKQAFPPLLATDYLAFSRRGNRVVYETAYFKRRVLLASLVLGYCIKRDEELLTTIIDGLWAICEETTWCLPAHNSYIRDTEQLPLADVSRPVIDLFSAETGALLSQTYALIAGDLEQVSPLITKRIINEIGKRIFSPYLSEHFWWMGNGEEPMNNWTVWCTQNVLLCTFLLPTDQDFRLKVATKACTSIDCFLKDYGDDGCCSEGAQYYRHAGLCLYLGLEILNKVSNNTFQEIFKEPKIRNIASYIRHMHAQGPYYFNFSDCSSLAGSCTIREYLFAKAVGDERLAQFALASSNLREKGERDLPEQINLTYRLLELVHASEKPVTPSFPQESDHFYPSVGVFISRDETYALAVKAGGNDDSHNHNDTGSFTLFKNNKPVLIDVGVETYTKQTFSKDRYGIWTMRSIYHNLTNFPPYEQLAGREYRSEIIQRVQTKGYASISLQLAEAYDKVAGIQSYQRTVTHRKGKDIVIEERVESTHKPVLSLMCLQKPEVQETTIMLGEESILIFETPVQSIDIEEIPITDARLRTVWPEKLYRILIRYETNLMFRIQ</sequence>
<dbReference type="OrthoDB" id="9793856at2"/>
<evidence type="ECO:0000256" key="1">
    <source>
        <dbReference type="ARBA" id="ARBA00004418"/>
    </source>
</evidence>
<reference evidence="7" key="1">
    <citation type="submission" date="2011-02" db="EMBL/GenBank/DDBJ databases">
        <title>Complete sequence of Spirochaeta sp. Buddy.</title>
        <authorList>
            <person name="Lucas S."/>
            <person name="Copeland A."/>
            <person name="Lapidus A."/>
            <person name="Cheng J.-F."/>
            <person name="Goodwin L."/>
            <person name="Pitluck S."/>
            <person name="Zeytun A."/>
            <person name="Detter J.C."/>
            <person name="Han C."/>
            <person name="Tapia R."/>
            <person name="Land M."/>
            <person name="Hauser L."/>
            <person name="Kyrpides N."/>
            <person name="Ivanova N."/>
            <person name="Mikhailova N."/>
            <person name="Pagani I."/>
            <person name="Ritalahti K.M."/>
            <person name="Loeffler F.E."/>
            <person name="Woyke T."/>
        </authorList>
    </citation>
    <scope>NUCLEOTIDE SEQUENCE [LARGE SCALE GENOMIC DNA]</scope>
    <source>
        <strain evidence="7">ATCC BAA-1886 / DSM 22777 / Buddy</strain>
    </source>
</reference>
<dbReference type="SUPFAM" id="SSF48230">
    <property type="entry name" value="Chondroitin AC/alginate lyase"/>
    <property type="match status" value="1"/>
</dbReference>